<gene>
    <name evidence="1" type="ORF">VB248_13520</name>
</gene>
<evidence type="ECO:0008006" key="3">
    <source>
        <dbReference type="Google" id="ProtNLM"/>
    </source>
</evidence>
<accession>A0ABU5QBD1</accession>
<keyword evidence="2" id="KW-1185">Reference proteome</keyword>
<dbReference type="SUPFAM" id="SSF56399">
    <property type="entry name" value="ADP-ribosylation"/>
    <property type="match status" value="1"/>
</dbReference>
<reference evidence="1 2" key="1">
    <citation type="submission" date="2023-12" db="EMBL/GenBank/DDBJ databases">
        <title>Novel species of the genus Arcicella isolated from rivers.</title>
        <authorList>
            <person name="Lu H."/>
        </authorList>
    </citation>
    <scope>NUCLEOTIDE SEQUENCE [LARGE SCALE GENOMIC DNA]</scope>
    <source>
        <strain evidence="1 2">KCTC 23307</strain>
    </source>
</reference>
<sequence length="210" mass="24382">MYNRRPNLMLGFHGCDEFVRNELVNNPDIVKKSQEAFDWLGNGFYIWENNYQRAFQWALDKQARGIIQTPSVVGVVYQLDYCLDFTDSEFIPILSSYYELMKDDLLFAGKTLPKNKDLPKDKYHDLILRELDCAVIEYLHQKISEQIAEDIALKGFSELKHFDTVRGIFTEGGPAFEGAGIQTKNHIQICIRNLNCIKGFFIPRKETKFP</sequence>
<name>A0ABU5QBD1_9BACT</name>
<proteinExistence type="predicted"/>
<dbReference type="Proteomes" id="UP001302949">
    <property type="component" value="Unassembled WGS sequence"/>
</dbReference>
<protein>
    <recommendedName>
        <fullName evidence="3">DUF3990 domain-containing protein</fullName>
    </recommendedName>
</protein>
<dbReference type="RefSeq" id="WP_323297319.1">
    <property type="nucleotide sequence ID" value="NZ_JAYFUM010000015.1"/>
</dbReference>
<evidence type="ECO:0000313" key="1">
    <source>
        <dbReference type="EMBL" id="MEA5140164.1"/>
    </source>
</evidence>
<organism evidence="1 2">
    <name type="scientific">Arcicella rigui</name>
    <dbReference type="NCBI Taxonomy" id="797020"/>
    <lineage>
        <taxon>Bacteria</taxon>
        <taxon>Pseudomonadati</taxon>
        <taxon>Bacteroidota</taxon>
        <taxon>Cytophagia</taxon>
        <taxon>Cytophagales</taxon>
        <taxon>Flectobacillaceae</taxon>
        <taxon>Arcicella</taxon>
    </lineage>
</organism>
<evidence type="ECO:0000313" key="2">
    <source>
        <dbReference type="Proteomes" id="UP001302949"/>
    </source>
</evidence>
<dbReference type="EMBL" id="JAYFUM010000015">
    <property type="protein sequence ID" value="MEA5140164.1"/>
    <property type="molecule type" value="Genomic_DNA"/>
</dbReference>
<comment type="caution">
    <text evidence="1">The sequence shown here is derived from an EMBL/GenBank/DDBJ whole genome shotgun (WGS) entry which is preliminary data.</text>
</comment>